<evidence type="ECO:0000256" key="2">
    <source>
        <dbReference type="ARBA" id="ARBA00009995"/>
    </source>
</evidence>
<comment type="caution">
    <text evidence="8">The sequence shown here is derived from an EMBL/GenBank/DDBJ whole genome shotgun (WGS) entry which is preliminary data.</text>
</comment>
<dbReference type="InterPro" id="IPR002213">
    <property type="entry name" value="UDP_glucos_trans"/>
</dbReference>
<sequence>MDKQEKTCHVVVIPYPVQGHMNPMIQFSKLLAAKGLHVTLVIFSSKTLLTHHDSLGSVKVVAISDGYDRGSISIGDYLQQFQATVTQKLPRLVVELGISSGHPVSCLVYDSFMAWVLEIARKLGLTGASFFTQSCAVNSVYYQIHEGQLKIPPEKFPVSVPGLPALDADELPSFVHSMEPEYSPILTLVVNQFINFKEADWIFVNTFNSLEEEVVNWLENQRSIKPIGPMIPSVYLDRQLEDDREYGLSLFKPALDGCMEWLDSKAPGSVVYVSFGSLAALGEDQMAEIAWGLRRSGCYFMWVVRESEEKKLPCNFAEDSSEKGLIVNWSPQLQVLAHKSVGCFMTHCGWNSTLEALSLGVPMVAMPQWTDQPTNAKYIADVWRVGVRLQANEKGIVTREELEKCTREVMGGERGDEMRRNSEKWKKLAMAAVGDGGSSDKNITEFAAKLASKFEGDQVNHVSS</sequence>
<dbReference type="CDD" id="cd03784">
    <property type="entry name" value="GT1_Gtf-like"/>
    <property type="match status" value="1"/>
</dbReference>
<dbReference type="Gene3D" id="3.40.50.2000">
    <property type="entry name" value="Glycogen Phosphorylase B"/>
    <property type="match status" value="2"/>
</dbReference>
<dbReference type="FunFam" id="3.40.50.2000:FF:000019">
    <property type="entry name" value="Glycosyltransferase"/>
    <property type="match status" value="1"/>
</dbReference>
<dbReference type="SUPFAM" id="SSF53756">
    <property type="entry name" value="UDP-Glycosyltransferase/glycogen phosphorylase"/>
    <property type="match status" value="1"/>
</dbReference>
<dbReference type="GO" id="GO:0080043">
    <property type="term" value="F:quercetin 3-O-glucosyltransferase activity"/>
    <property type="evidence" value="ECO:0007669"/>
    <property type="project" value="TreeGrafter"/>
</dbReference>
<evidence type="ECO:0000256" key="5">
    <source>
        <dbReference type="RuleBase" id="RU003718"/>
    </source>
</evidence>
<comment type="pathway">
    <text evidence="1">Pigment biosynthesis; anthocyanin biosynthesis.</text>
</comment>
<dbReference type="PANTHER" id="PTHR11926">
    <property type="entry name" value="GLUCOSYL/GLUCURONOSYL TRANSFERASES"/>
    <property type="match status" value="1"/>
</dbReference>
<evidence type="ECO:0000256" key="6">
    <source>
        <dbReference type="RuleBase" id="RU362057"/>
    </source>
</evidence>
<feature type="domain" description="Glycosyltransferase N-terminal" evidence="7">
    <location>
        <begin position="9"/>
        <end position="40"/>
    </location>
</feature>
<dbReference type="PROSITE" id="PS00375">
    <property type="entry name" value="UDPGT"/>
    <property type="match status" value="1"/>
</dbReference>
<dbReference type="Pfam" id="PF26168">
    <property type="entry name" value="Glyco_transf_N"/>
    <property type="match status" value="1"/>
</dbReference>
<dbReference type="GO" id="GO:0080044">
    <property type="term" value="F:quercetin 7-O-glucosyltransferase activity"/>
    <property type="evidence" value="ECO:0007669"/>
    <property type="project" value="TreeGrafter"/>
</dbReference>
<evidence type="ECO:0000256" key="1">
    <source>
        <dbReference type="ARBA" id="ARBA00004935"/>
    </source>
</evidence>
<comment type="catalytic activity">
    <reaction evidence="4">
        <text>an anthocyanidin + UDP-alpha-D-glucose + H(+) = an anthocyanidin 3-O-beta-D-glucoside + UDP</text>
        <dbReference type="Rhea" id="RHEA:20093"/>
        <dbReference type="ChEBI" id="CHEBI:15378"/>
        <dbReference type="ChEBI" id="CHEBI:16307"/>
        <dbReference type="ChEBI" id="CHEBI:58223"/>
        <dbReference type="ChEBI" id="CHEBI:58885"/>
        <dbReference type="ChEBI" id="CHEBI:143576"/>
        <dbReference type="EC" id="2.4.1.115"/>
    </reaction>
</comment>
<keyword evidence="9" id="KW-1185">Reference proteome</keyword>
<comment type="similarity">
    <text evidence="2 5">Belongs to the UDP-glycosyltransferase family.</text>
</comment>
<gene>
    <name evidence="8" type="ORF">OIU84_028017</name>
</gene>
<proteinExistence type="inferred from homology"/>
<dbReference type="EC" id="2.4.1.-" evidence="6"/>
<protein>
    <recommendedName>
        <fullName evidence="6">Glycosyltransferase</fullName>
        <ecNumber evidence="6">2.4.1.-</ecNumber>
    </recommendedName>
</protein>
<keyword evidence="3 5" id="KW-0808">Transferase</keyword>
<dbReference type="EMBL" id="JAPFFJ010000008">
    <property type="protein sequence ID" value="KAJ6420587.1"/>
    <property type="molecule type" value="Genomic_DNA"/>
</dbReference>
<dbReference type="Pfam" id="PF00201">
    <property type="entry name" value="UDPGT"/>
    <property type="match status" value="1"/>
</dbReference>
<evidence type="ECO:0000256" key="3">
    <source>
        <dbReference type="ARBA" id="ARBA00022679"/>
    </source>
</evidence>
<dbReference type="InterPro" id="IPR035595">
    <property type="entry name" value="UDP_glycos_trans_CS"/>
</dbReference>
<name>A0AAD6KC03_9ROSI</name>
<dbReference type="GO" id="GO:0047213">
    <property type="term" value="F:anthocyanidin 3-O-glucosyltransferase activity"/>
    <property type="evidence" value="ECO:0007669"/>
    <property type="project" value="UniProtKB-EC"/>
</dbReference>
<dbReference type="Proteomes" id="UP001162972">
    <property type="component" value="Chromosome 17"/>
</dbReference>
<evidence type="ECO:0000313" key="8">
    <source>
        <dbReference type="EMBL" id="KAJ6420587.1"/>
    </source>
</evidence>
<evidence type="ECO:0000259" key="7">
    <source>
        <dbReference type="Pfam" id="PF26168"/>
    </source>
</evidence>
<keyword evidence="5" id="KW-0328">Glycosyltransferase</keyword>
<dbReference type="InterPro" id="IPR058980">
    <property type="entry name" value="Glyco_transf_N"/>
</dbReference>
<evidence type="ECO:0000256" key="4">
    <source>
        <dbReference type="ARBA" id="ARBA00047606"/>
    </source>
</evidence>
<accession>A0AAD6KC03</accession>
<dbReference type="PANTHER" id="PTHR11926:SF1560">
    <property type="entry name" value="UDP-GLYCOSYLTRANSFERASE 74E1-RELATED"/>
    <property type="match status" value="1"/>
</dbReference>
<dbReference type="AlphaFoldDB" id="A0AAD6KC03"/>
<reference evidence="8 9" key="1">
    <citation type="journal article" date="2023" name="Int. J. Mol. Sci.">
        <title>De Novo Assembly and Annotation of 11 Diverse Shrub Willow (Salix) Genomes Reveals Novel Gene Organization in Sex-Linked Regions.</title>
        <authorList>
            <person name="Hyden B."/>
            <person name="Feng K."/>
            <person name="Yates T.B."/>
            <person name="Jawdy S."/>
            <person name="Cereghino C."/>
            <person name="Smart L.B."/>
            <person name="Muchero W."/>
        </authorList>
    </citation>
    <scope>NUCLEOTIDE SEQUENCE [LARGE SCALE GENOMIC DNA]</scope>
    <source>
        <tissue evidence="8">Shoot tip</tissue>
    </source>
</reference>
<organism evidence="8 9">
    <name type="scientific">Salix udensis</name>
    <dbReference type="NCBI Taxonomy" id="889485"/>
    <lineage>
        <taxon>Eukaryota</taxon>
        <taxon>Viridiplantae</taxon>
        <taxon>Streptophyta</taxon>
        <taxon>Embryophyta</taxon>
        <taxon>Tracheophyta</taxon>
        <taxon>Spermatophyta</taxon>
        <taxon>Magnoliopsida</taxon>
        <taxon>eudicotyledons</taxon>
        <taxon>Gunneridae</taxon>
        <taxon>Pentapetalae</taxon>
        <taxon>rosids</taxon>
        <taxon>fabids</taxon>
        <taxon>Malpighiales</taxon>
        <taxon>Salicaceae</taxon>
        <taxon>Saliceae</taxon>
        <taxon>Salix</taxon>
    </lineage>
</organism>
<evidence type="ECO:0000313" key="9">
    <source>
        <dbReference type="Proteomes" id="UP001162972"/>
    </source>
</evidence>